<gene>
    <name evidence="2" type="ORF">WMO62_12100</name>
</gene>
<keyword evidence="1" id="KW-0812">Transmembrane</keyword>
<dbReference type="EMBL" id="JBBMFC010000023">
    <property type="protein sequence ID" value="MEQ2579564.1"/>
    <property type="molecule type" value="Genomic_DNA"/>
</dbReference>
<name>A0ABV1I2Y6_9FIRM</name>
<feature type="transmembrane region" description="Helical" evidence="1">
    <location>
        <begin position="61"/>
        <end position="81"/>
    </location>
</feature>
<evidence type="ECO:0000313" key="3">
    <source>
        <dbReference type="Proteomes" id="UP001470288"/>
    </source>
</evidence>
<evidence type="ECO:0000313" key="2">
    <source>
        <dbReference type="EMBL" id="MEQ2579564.1"/>
    </source>
</evidence>
<comment type="caution">
    <text evidence="2">The sequence shown here is derived from an EMBL/GenBank/DDBJ whole genome shotgun (WGS) entry which is preliminary data.</text>
</comment>
<protein>
    <submittedName>
        <fullName evidence="2">Uncharacterized protein</fullName>
    </submittedName>
</protein>
<evidence type="ECO:0000256" key="1">
    <source>
        <dbReference type="SAM" id="Phobius"/>
    </source>
</evidence>
<feature type="transmembrane region" description="Helical" evidence="1">
    <location>
        <begin position="6"/>
        <end position="26"/>
    </location>
</feature>
<dbReference type="RefSeq" id="WP_118440119.1">
    <property type="nucleotide sequence ID" value="NZ_JBBMFC010000023.1"/>
</dbReference>
<keyword evidence="1" id="KW-0472">Membrane</keyword>
<proteinExistence type="predicted"/>
<accession>A0ABV1I2Y6</accession>
<keyword evidence="3" id="KW-1185">Reference proteome</keyword>
<keyword evidence="1" id="KW-1133">Transmembrane helix</keyword>
<feature type="transmembrane region" description="Helical" evidence="1">
    <location>
        <begin position="87"/>
        <end position="104"/>
    </location>
</feature>
<organism evidence="2 3">
    <name type="scientific">Hominiventricola aquisgranensis</name>
    <dbReference type="NCBI Taxonomy" id="3133164"/>
    <lineage>
        <taxon>Bacteria</taxon>
        <taxon>Bacillati</taxon>
        <taxon>Bacillota</taxon>
        <taxon>Clostridia</taxon>
        <taxon>Lachnospirales</taxon>
        <taxon>Lachnospiraceae</taxon>
        <taxon>Hominiventricola</taxon>
    </lineage>
</organism>
<sequence>MNDAWSIMDIVILVCGVYALYAAYVLKTKGKIIKTFLVFKETDVNTCKDLGAYAASMAPKLSTLAGVMILYGVVSLINTYVVSIMSLYWVMMVALIGTLIWYGIQTRNATKKYF</sequence>
<reference evidence="2 3" key="1">
    <citation type="submission" date="2024-03" db="EMBL/GenBank/DDBJ databases">
        <title>Human intestinal bacterial collection.</title>
        <authorList>
            <person name="Pauvert C."/>
            <person name="Hitch T.C.A."/>
            <person name="Clavel T."/>
        </authorList>
    </citation>
    <scope>NUCLEOTIDE SEQUENCE [LARGE SCALE GENOMIC DNA]</scope>
    <source>
        <strain evidence="2 3">CLA-AA-H78B</strain>
    </source>
</reference>
<dbReference type="Proteomes" id="UP001470288">
    <property type="component" value="Unassembled WGS sequence"/>
</dbReference>